<protein>
    <submittedName>
        <fullName evidence="2">Purine-binding chemotaxis protein CheW</fullName>
    </submittedName>
</protein>
<dbReference type="PANTHER" id="PTHR22617:SF23">
    <property type="entry name" value="CHEMOTAXIS PROTEIN CHEW"/>
    <property type="match status" value="1"/>
</dbReference>
<sequence>MVPEDNFPQYIVFDLDDSHYGISIESVIQVVHMVAITKIPASPLWLAGLIGFRGRVIPVVNLRIRFGLQPISFELNTPIIILQSGKQIAGLIVDTIEGVMPLRLDGMQTPADMTIDAKFISTVTNQEEKVTIIPDIPKILAGTRKYDSKLNPRRLVSKINMVTDTRDDQQKK</sequence>
<dbReference type="Gene3D" id="2.30.30.40">
    <property type="entry name" value="SH3 Domains"/>
    <property type="match status" value="1"/>
</dbReference>
<dbReference type="RefSeq" id="WP_116223789.1">
    <property type="nucleotide sequence ID" value="NZ_AP018437.1"/>
</dbReference>
<evidence type="ECO:0000259" key="1">
    <source>
        <dbReference type="PROSITE" id="PS50851"/>
    </source>
</evidence>
<dbReference type="OrthoDB" id="9794382at2"/>
<dbReference type="Pfam" id="PF01584">
    <property type="entry name" value="CheW"/>
    <property type="match status" value="1"/>
</dbReference>
<proteinExistence type="predicted"/>
<accession>A0A3E0AG15</accession>
<dbReference type="Proteomes" id="UP000256388">
    <property type="component" value="Unassembled WGS sequence"/>
</dbReference>
<dbReference type="GO" id="GO:0007165">
    <property type="term" value="P:signal transduction"/>
    <property type="evidence" value="ECO:0007669"/>
    <property type="project" value="InterPro"/>
</dbReference>
<feature type="domain" description="CheW-like" evidence="1">
    <location>
        <begin position="7"/>
        <end position="145"/>
    </location>
</feature>
<keyword evidence="3" id="KW-1185">Reference proteome</keyword>
<dbReference type="InterPro" id="IPR039315">
    <property type="entry name" value="CheW"/>
</dbReference>
<dbReference type="Gene3D" id="2.40.50.180">
    <property type="entry name" value="CheA-289, Domain 4"/>
    <property type="match status" value="1"/>
</dbReference>
<dbReference type="GO" id="GO:0005829">
    <property type="term" value="C:cytosol"/>
    <property type="evidence" value="ECO:0007669"/>
    <property type="project" value="TreeGrafter"/>
</dbReference>
<reference evidence="2 3" key="1">
    <citation type="submission" date="2018-08" db="EMBL/GenBank/DDBJ databases">
        <title>Genomic Encyclopedia of Type Strains, Phase IV (KMG-IV): sequencing the most valuable type-strain genomes for metagenomic binning, comparative biology and taxonomic classification.</title>
        <authorList>
            <person name="Goeker M."/>
        </authorList>
    </citation>
    <scope>NUCLEOTIDE SEQUENCE [LARGE SCALE GENOMIC DNA]</scope>
    <source>
        <strain evidence="2 3">DSM 23923</strain>
    </source>
</reference>
<dbReference type="InterPro" id="IPR036061">
    <property type="entry name" value="CheW-like_dom_sf"/>
</dbReference>
<organism evidence="2 3">
    <name type="scientific">Pelolinea submarina</name>
    <dbReference type="NCBI Taxonomy" id="913107"/>
    <lineage>
        <taxon>Bacteria</taxon>
        <taxon>Bacillati</taxon>
        <taxon>Chloroflexota</taxon>
        <taxon>Anaerolineae</taxon>
        <taxon>Anaerolineales</taxon>
        <taxon>Anaerolineaceae</taxon>
        <taxon>Pelolinea</taxon>
    </lineage>
</organism>
<gene>
    <name evidence="2" type="ORF">DFR64_0481</name>
</gene>
<dbReference type="SUPFAM" id="SSF50341">
    <property type="entry name" value="CheW-like"/>
    <property type="match status" value="1"/>
</dbReference>
<dbReference type="PROSITE" id="PS50851">
    <property type="entry name" value="CHEW"/>
    <property type="match status" value="1"/>
</dbReference>
<dbReference type="EMBL" id="QUMS01000001">
    <property type="protein sequence ID" value="REG10622.1"/>
    <property type="molecule type" value="Genomic_DNA"/>
</dbReference>
<dbReference type="SMART" id="SM00260">
    <property type="entry name" value="CheW"/>
    <property type="match status" value="1"/>
</dbReference>
<dbReference type="PANTHER" id="PTHR22617">
    <property type="entry name" value="CHEMOTAXIS SENSOR HISTIDINE KINASE-RELATED"/>
    <property type="match status" value="1"/>
</dbReference>
<evidence type="ECO:0000313" key="3">
    <source>
        <dbReference type="Proteomes" id="UP000256388"/>
    </source>
</evidence>
<evidence type="ECO:0000313" key="2">
    <source>
        <dbReference type="EMBL" id="REG10622.1"/>
    </source>
</evidence>
<comment type="caution">
    <text evidence="2">The sequence shown here is derived from an EMBL/GenBank/DDBJ whole genome shotgun (WGS) entry which is preliminary data.</text>
</comment>
<dbReference type="AlphaFoldDB" id="A0A3E0AG15"/>
<name>A0A3E0AG15_9CHLR</name>
<dbReference type="InterPro" id="IPR002545">
    <property type="entry name" value="CheW-lke_dom"/>
</dbReference>
<dbReference type="GO" id="GO:0006935">
    <property type="term" value="P:chemotaxis"/>
    <property type="evidence" value="ECO:0007669"/>
    <property type="project" value="InterPro"/>
</dbReference>